<protein>
    <submittedName>
        <fullName evidence="2">HalOD1 output domain-containing protein</fullName>
    </submittedName>
</protein>
<comment type="caution">
    <text evidence="2">The sequence shown here is derived from an EMBL/GenBank/DDBJ whole genome shotgun (WGS) entry which is preliminary data.</text>
</comment>
<proteinExistence type="predicted"/>
<evidence type="ECO:0000259" key="1">
    <source>
        <dbReference type="Pfam" id="PF18545"/>
    </source>
</evidence>
<sequence>MTRTDLLTEVVKAVAAAEGVAPGQIEPLHDYIDPDVLNKLDGMKNEHEWRFTFQYGDHQITIGHDSRVLVDGEFYRSERSV</sequence>
<dbReference type="EMBL" id="JBHUDP010000002">
    <property type="protein sequence ID" value="MFD1685721.1"/>
    <property type="molecule type" value="Genomic_DNA"/>
</dbReference>
<dbReference type="Proteomes" id="UP001597092">
    <property type="component" value="Unassembled WGS sequence"/>
</dbReference>
<evidence type="ECO:0000313" key="2">
    <source>
        <dbReference type="EMBL" id="MFD1685721.1"/>
    </source>
</evidence>
<evidence type="ECO:0000313" key="3">
    <source>
        <dbReference type="Proteomes" id="UP001597092"/>
    </source>
</evidence>
<dbReference type="Pfam" id="PF18545">
    <property type="entry name" value="HalOD1"/>
    <property type="match status" value="1"/>
</dbReference>
<gene>
    <name evidence="2" type="ORF">ACFSAS_08870</name>
</gene>
<dbReference type="RefSeq" id="WP_256306207.1">
    <property type="nucleotide sequence ID" value="NZ_JANHAW010000001.1"/>
</dbReference>
<feature type="domain" description="Halobacterial output" evidence="1">
    <location>
        <begin position="4"/>
        <end position="71"/>
    </location>
</feature>
<accession>A0ABD6DWW5</accession>
<dbReference type="InterPro" id="IPR040624">
    <property type="entry name" value="HalOD1"/>
</dbReference>
<keyword evidence="3" id="KW-1185">Reference proteome</keyword>
<name>A0ABD6DWW5_9EURY</name>
<dbReference type="AlphaFoldDB" id="A0ABD6DWW5"/>
<reference evidence="2 3" key="1">
    <citation type="journal article" date="2019" name="Int. J. Syst. Evol. Microbiol.">
        <title>The Global Catalogue of Microorganisms (GCM) 10K type strain sequencing project: providing services to taxonomists for standard genome sequencing and annotation.</title>
        <authorList>
            <consortium name="The Broad Institute Genomics Platform"/>
            <consortium name="The Broad Institute Genome Sequencing Center for Infectious Disease"/>
            <person name="Wu L."/>
            <person name="Ma J."/>
        </authorList>
    </citation>
    <scope>NUCLEOTIDE SEQUENCE [LARGE SCALE GENOMIC DNA]</scope>
    <source>
        <strain evidence="2 3">CGMCC 1.10387</strain>
    </source>
</reference>
<organism evidence="2 3">
    <name type="scientific">Halobellus litoreus</name>
    <dbReference type="NCBI Taxonomy" id="755310"/>
    <lineage>
        <taxon>Archaea</taxon>
        <taxon>Methanobacteriati</taxon>
        <taxon>Methanobacteriota</taxon>
        <taxon>Stenosarchaea group</taxon>
        <taxon>Halobacteria</taxon>
        <taxon>Halobacteriales</taxon>
        <taxon>Haloferacaceae</taxon>
        <taxon>Halobellus</taxon>
    </lineage>
</organism>